<evidence type="ECO:0000313" key="3">
    <source>
        <dbReference type="Proteomes" id="UP001066276"/>
    </source>
</evidence>
<gene>
    <name evidence="2" type="ORF">NDU88_004852</name>
</gene>
<comment type="caution">
    <text evidence="2">The sequence shown here is derived from an EMBL/GenBank/DDBJ whole genome shotgun (WGS) entry which is preliminary data.</text>
</comment>
<dbReference type="EMBL" id="JANPWB010000009">
    <property type="protein sequence ID" value="KAJ1152074.1"/>
    <property type="molecule type" value="Genomic_DNA"/>
</dbReference>
<feature type="region of interest" description="Disordered" evidence="1">
    <location>
        <begin position="101"/>
        <end position="126"/>
    </location>
</feature>
<dbReference type="Proteomes" id="UP001066276">
    <property type="component" value="Chromosome 5"/>
</dbReference>
<proteinExistence type="predicted"/>
<reference evidence="2" key="1">
    <citation type="journal article" date="2022" name="bioRxiv">
        <title>Sequencing and chromosome-scale assembly of the giantPleurodeles waltlgenome.</title>
        <authorList>
            <person name="Brown T."/>
            <person name="Elewa A."/>
            <person name="Iarovenko S."/>
            <person name="Subramanian E."/>
            <person name="Araus A.J."/>
            <person name="Petzold A."/>
            <person name="Susuki M."/>
            <person name="Suzuki K.-i.T."/>
            <person name="Hayashi T."/>
            <person name="Toyoda A."/>
            <person name="Oliveira C."/>
            <person name="Osipova E."/>
            <person name="Leigh N.D."/>
            <person name="Simon A."/>
            <person name="Yun M.H."/>
        </authorList>
    </citation>
    <scope>NUCLEOTIDE SEQUENCE</scope>
    <source>
        <strain evidence="2">20211129_DDA</strain>
        <tissue evidence="2">Liver</tissue>
    </source>
</reference>
<organism evidence="2 3">
    <name type="scientific">Pleurodeles waltl</name>
    <name type="common">Iberian ribbed newt</name>
    <dbReference type="NCBI Taxonomy" id="8319"/>
    <lineage>
        <taxon>Eukaryota</taxon>
        <taxon>Metazoa</taxon>
        <taxon>Chordata</taxon>
        <taxon>Craniata</taxon>
        <taxon>Vertebrata</taxon>
        <taxon>Euteleostomi</taxon>
        <taxon>Amphibia</taxon>
        <taxon>Batrachia</taxon>
        <taxon>Caudata</taxon>
        <taxon>Salamandroidea</taxon>
        <taxon>Salamandridae</taxon>
        <taxon>Pleurodelinae</taxon>
        <taxon>Pleurodeles</taxon>
    </lineage>
</organism>
<name>A0AAV7RLP3_PLEWA</name>
<dbReference type="AlphaFoldDB" id="A0AAV7RLP3"/>
<sequence>MLSRCHPWPRGEGRKAVGQLSQADLLRQEASCLRLIRGHWHLWAPKAQEASGRRPLMQQSLHTAIPWPRLPLRNFPHSSLLQELRQAVIMFWAPVPADREGATSGASEPHGHFGWRLGHSPTDVNL</sequence>
<accession>A0AAV7RLP3</accession>
<keyword evidence="3" id="KW-1185">Reference proteome</keyword>
<evidence type="ECO:0000313" key="2">
    <source>
        <dbReference type="EMBL" id="KAJ1152074.1"/>
    </source>
</evidence>
<protein>
    <submittedName>
        <fullName evidence="2">Uncharacterized protein</fullName>
    </submittedName>
</protein>
<evidence type="ECO:0000256" key="1">
    <source>
        <dbReference type="SAM" id="MobiDB-lite"/>
    </source>
</evidence>